<organism evidence="1 2">
    <name type="scientific">Phytophthora infestans</name>
    <name type="common">Potato late blight agent</name>
    <name type="synonym">Botrytis infestans</name>
    <dbReference type="NCBI Taxonomy" id="4787"/>
    <lineage>
        <taxon>Eukaryota</taxon>
        <taxon>Sar</taxon>
        <taxon>Stramenopiles</taxon>
        <taxon>Oomycota</taxon>
        <taxon>Peronosporomycetes</taxon>
        <taxon>Peronosporales</taxon>
        <taxon>Peronosporaceae</taxon>
        <taxon>Phytophthora</taxon>
    </lineage>
</organism>
<comment type="caution">
    <text evidence="1">The sequence shown here is derived from an EMBL/GenBank/DDBJ whole genome shotgun (WGS) entry which is preliminary data.</text>
</comment>
<proteinExistence type="predicted"/>
<reference evidence="1" key="1">
    <citation type="submission" date="2020-04" db="EMBL/GenBank/DDBJ databases">
        <title>Hybrid Assembly of Korean Phytophthora infestans isolates.</title>
        <authorList>
            <person name="Prokchorchik M."/>
            <person name="Lee Y."/>
            <person name="Seo J."/>
            <person name="Cho J.-H."/>
            <person name="Park Y.-E."/>
            <person name="Jang D.-C."/>
            <person name="Im J.-S."/>
            <person name="Choi J.-G."/>
            <person name="Park H.-J."/>
            <person name="Lee G.-B."/>
            <person name="Lee Y.-G."/>
            <person name="Hong S.-Y."/>
            <person name="Cho K."/>
            <person name="Sohn K.H."/>
        </authorList>
    </citation>
    <scope>NUCLEOTIDE SEQUENCE</scope>
    <source>
        <strain evidence="1">KR_1_A1</strain>
    </source>
</reference>
<dbReference type="AlphaFoldDB" id="A0A833SRR8"/>
<dbReference type="EMBL" id="WSZM01000058">
    <property type="protein sequence ID" value="KAF4044911.1"/>
    <property type="molecule type" value="Genomic_DNA"/>
</dbReference>
<evidence type="ECO:0000313" key="2">
    <source>
        <dbReference type="Proteomes" id="UP000602510"/>
    </source>
</evidence>
<protein>
    <recommendedName>
        <fullName evidence="3">Reverse transcriptase domain-containing protein</fullName>
    </recommendedName>
</protein>
<keyword evidence="2" id="KW-1185">Reference proteome</keyword>
<evidence type="ECO:0000313" key="1">
    <source>
        <dbReference type="EMBL" id="KAF4044911.1"/>
    </source>
</evidence>
<evidence type="ECO:0008006" key="3">
    <source>
        <dbReference type="Google" id="ProtNLM"/>
    </source>
</evidence>
<sequence length="63" mass="7006">MGCMQGMDMLKIYADDLLLMRPPEPCKNVTSQLKSAFTLTSAGEVKFLLGNEITIDRTQNNIV</sequence>
<name>A0A833SRR8_PHYIN</name>
<gene>
    <name evidence="1" type="ORF">GN244_ATG02828</name>
</gene>
<accession>A0A833SRR8</accession>
<dbReference type="Proteomes" id="UP000602510">
    <property type="component" value="Unassembled WGS sequence"/>
</dbReference>